<dbReference type="Pfam" id="PF00849">
    <property type="entry name" value="PseudoU_synth_2"/>
    <property type="match status" value="1"/>
</dbReference>
<dbReference type="PROSITE" id="PS01129">
    <property type="entry name" value="PSI_RLU"/>
    <property type="match status" value="1"/>
</dbReference>
<dbReference type="InterPro" id="IPR050188">
    <property type="entry name" value="RluA_PseudoU_synthase"/>
</dbReference>
<dbReference type="Proteomes" id="UP001595692">
    <property type="component" value="Unassembled WGS sequence"/>
</dbReference>
<organism evidence="2 3">
    <name type="scientific">Pseudaeromonas sharmana</name>
    <dbReference type="NCBI Taxonomy" id="328412"/>
    <lineage>
        <taxon>Bacteria</taxon>
        <taxon>Pseudomonadati</taxon>
        <taxon>Pseudomonadota</taxon>
        <taxon>Gammaproteobacteria</taxon>
        <taxon>Aeromonadales</taxon>
        <taxon>Aeromonadaceae</taxon>
        <taxon>Pseudaeromonas</taxon>
    </lineage>
</organism>
<accession>A0ABV8CKQ6</accession>
<sequence length="300" mass="34079">MPSPSSSTTAAGTALRASTVVFGAGNWQTQFEALCARFPAIPAATWQQRILQGQVLDEARQPIQLTTPFRPGSRLYYFRTVSNERLVPFKEQILYQDDALLVVDKPPFLPVIPGGQFVTQTLQHRLVQQLSNPDLQPLHRLDRHTAGLVLFAVNKASRARYQALFAERAISKLYEAIAPPLPTLDFPYTRRSRIERDRRFFRSCEVPGVANAETRIEVIARSAERWLYRLQPVTGKKHQLRVHMAALGAPLENDAFYPQVDDALAEDYHRPLQLLARELRFTDPVTGQQHHFSSQQSLAW</sequence>
<evidence type="ECO:0000259" key="1">
    <source>
        <dbReference type="Pfam" id="PF00849"/>
    </source>
</evidence>
<dbReference type="RefSeq" id="WP_377150592.1">
    <property type="nucleotide sequence ID" value="NZ_JBHSAF010000001.1"/>
</dbReference>
<protein>
    <submittedName>
        <fullName evidence="2">Pseudouridine synthase</fullName>
    </submittedName>
</protein>
<dbReference type="PANTHER" id="PTHR21600:SF84">
    <property type="entry name" value="PSEUDOURIDINE SYNTHASE RSUA_RLUA-LIKE DOMAIN-CONTAINING PROTEIN"/>
    <property type="match status" value="1"/>
</dbReference>
<gene>
    <name evidence="2" type="ORF">ACFOSS_03250</name>
</gene>
<dbReference type="Gene3D" id="3.30.2350.10">
    <property type="entry name" value="Pseudouridine synthase"/>
    <property type="match status" value="1"/>
</dbReference>
<dbReference type="InterPro" id="IPR006145">
    <property type="entry name" value="PsdUridine_synth_RsuA/RluA"/>
</dbReference>
<reference evidence="3" key="1">
    <citation type="journal article" date="2019" name="Int. J. Syst. Evol. Microbiol.">
        <title>The Global Catalogue of Microorganisms (GCM) 10K type strain sequencing project: providing services to taxonomists for standard genome sequencing and annotation.</title>
        <authorList>
            <consortium name="The Broad Institute Genomics Platform"/>
            <consortium name="The Broad Institute Genome Sequencing Center for Infectious Disease"/>
            <person name="Wu L."/>
            <person name="Ma J."/>
        </authorList>
    </citation>
    <scope>NUCLEOTIDE SEQUENCE [LARGE SCALE GENOMIC DNA]</scope>
    <source>
        <strain evidence="3">CCUG 54939</strain>
    </source>
</reference>
<evidence type="ECO:0000313" key="3">
    <source>
        <dbReference type="Proteomes" id="UP001595692"/>
    </source>
</evidence>
<dbReference type="InterPro" id="IPR006224">
    <property type="entry name" value="PsdUridine_synth_RluA-like_CS"/>
</dbReference>
<comment type="caution">
    <text evidence="2">The sequence shown here is derived from an EMBL/GenBank/DDBJ whole genome shotgun (WGS) entry which is preliminary data.</text>
</comment>
<dbReference type="PANTHER" id="PTHR21600">
    <property type="entry name" value="MITOCHONDRIAL RNA PSEUDOURIDINE SYNTHASE"/>
    <property type="match status" value="1"/>
</dbReference>
<feature type="domain" description="Pseudouridine synthase RsuA/RluA-like" evidence="1">
    <location>
        <begin position="100"/>
        <end position="246"/>
    </location>
</feature>
<proteinExistence type="predicted"/>
<dbReference type="InterPro" id="IPR020103">
    <property type="entry name" value="PsdUridine_synth_cat_dom_sf"/>
</dbReference>
<evidence type="ECO:0000313" key="2">
    <source>
        <dbReference type="EMBL" id="MFC3912484.1"/>
    </source>
</evidence>
<keyword evidence="3" id="KW-1185">Reference proteome</keyword>
<name>A0ABV8CKQ6_9GAMM</name>
<dbReference type="SUPFAM" id="SSF55120">
    <property type="entry name" value="Pseudouridine synthase"/>
    <property type="match status" value="1"/>
</dbReference>
<dbReference type="EMBL" id="JBHSAF010000001">
    <property type="protein sequence ID" value="MFC3912484.1"/>
    <property type="molecule type" value="Genomic_DNA"/>
</dbReference>